<dbReference type="AlphaFoldDB" id="A0A7J6CKN4"/>
<sequence length="113" mass="11958">MTERTGGWRKQLKGTADGWRGVKRDEQGAAVVLLFSQLLGVVGGVPARRISRGALGGGLEVLGAAGEASGAPLIVAGRCSRRPPLGRCGFCSFVSHHWRRCSRRALPEALQPP</sequence>
<reference evidence="1 2" key="1">
    <citation type="submission" date="2020-04" db="EMBL/GenBank/DDBJ databases">
        <title>Chromosome-level genome assembly of a cyprinid fish Onychostoma macrolepis by integration of Nanopore Sequencing, Bionano and Hi-C technology.</title>
        <authorList>
            <person name="Wang D."/>
        </authorList>
    </citation>
    <scope>NUCLEOTIDE SEQUENCE [LARGE SCALE GENOMIC DNA]</scope>
    <source>
        <strain evidence="1">SWU-2019</strain>
        <tissue evidence="1">Muscle</tissue>
    </source>
</reference>
<evidence type="ECO:0000313" key="1">
    <source>
        <dbReference type="EMBL" id="KAF4107063.1"/>
    </source>
</evidence>
<name>A0A7J6CKN4_9TELE</name>
<protein>
    <submittedName>
        <fullName evidence="1">Uncharacterized protein</fullName>
    </submittedName>
</protein>
<dbReference type="Proteomes" id="UP000579812">
    <property type="component" value="Unassembled WGS sequence"/>
</dbReference>
<organism evidence="1 2">
    <name type="scientific">Onychostoma macrolepis</name>
    <dbReference type="NCBI Taxonomy" id="369639"/>
    <lineage>
        <taxon>Eukaryota</taxon>
        <taxon>Metazoa</taxon>
        <taxon>Chordata</taxon>
        <taxon>Craniata</taxon>
        <taxon>Vertebrata</taxon>
        <taxon>Euteleostomi</taxon>
        <taxon>Actinopterygii</taxon>
        <taxon>Neopterygii</taxon>
        <taxon>Teleostei</taxon>
        <taxon>Ostariophysi</taxon>
        <taxon>Cypriniformes</taxon>
        <taxon>Cyprinidae</taxon>
        <taxon>Acrossocheilinae</taxon>
        <taxon>Onychostoma</taxon>
    </lineage>
</organism>
<dbReference type="EMBL" id="JAAMOB010000011">
    <property type="protein sequence ID" value="KAF4107063.1"/>
    <property type="molecule type" value="Genomic_DNA"/>
</dbReference>
<proteinExistence type="predicted"/>
<accession>A0A7J6CKN4</accession>
<gene>
    <name evidence="1" type="ORF">G5714_011427</name>
</gene>
<keyword evidence="2" id="KW-1185">Reference proteome</keyword>
<evidence type="ECO:0000313" key="2">
    <source>
        <dbReference type="Proteomes" id="UP000579812"/>
    </source>
</evidence>
<comment type="caution">
    <text evidence="1">The sequence shown here is derived from an EMBL/GenBank/DDBJ whole genome shotgun (WGS) entry which is preliminary data.</text>
</comment>